<gene>
    <name evidence="5" type="ORF">CJ030_MR1G005710</name>
</gene>
<name>A0A6A1WSR5_9ROSI</name>
<dbReference type="EMBL" id="RXIC02000019">
    <property type="protein sequence ID" value="KAB1227703.1"/>
    <property type="molecule type" value="Genomic_DNA"/>
</dbReference>
<comment type="caution">
    <text evidence="5">The sequence shown here is derived from an EMBL/GenBank/DDBJ whole genome shotgun (WGS) entry which is preliminary data.</text>
</comment>
<dbReference type="Pfam" id="PF20430">
    <property type="entry name" value="Eplus_motif"/>
    <property type="match status" value="1"/>
</dbReference>
<dbReference type="Pfam" id="PF20431">
    <property type="entry name" value="E_motif"/>
    <property type="match status" value="1"/>
</dbReference>
<evidence type="ECO:0000256" key="2">
    <source>
        <dbReference type="ARBA" id="ARBA00022737"/>
    </source>
</evidence>
<dbReference type="Proteomes" id="UP000516437">
    <property type="component" value="Chromosome 1"/>
</dbReference>
<dbReference type="InterPro" id="IPR032867">
    <property type="entry name" value="DYW_dom"/>
</dbReference>
<comment type="similarity">
    <text evidence="1">Belongs to the PPR family. PCMP-H subfamily.</text>
</comment>
<evidence type="ECO:0000256" key="3">
    <source>
        <dbReference type="PROSITE-ProRule" id="PRU00708"/>
    </source>
</evidence>
<dbReference type="AlphaFoldDB" id="A0A6A1WSR5"/>
<evidence type="ECO:0000256" key="1">
    <source>
        <dbReference type="ARBA" id="ARBA00006643"/>
    </source>
</evidence>
<dbReference type="NCBIfam" id="TIGR00756">
    <property type="entry name" value="PPR"/>
    <property type="match status" value="4"/>
</dbReference>
<feature type="repeat" description="PPR" evidence="3">
    <location>
        <begin position="181"/>
        <end position="211"/>
    </location>
</feature>
<dbReference type="FunFam" id="1.25.40.10:FF:000470">
    <property type="entry name" value="Pentatricopeptide repeat-containing protein At5g66520"/>
    <property type="match status" value="1"/>
</dbReference>
<dbReference type="GO" id="GO:0008270">
    <property type="term" value="F:zinc ion binding"/>
    <property type="evidence" value="ECO:0007669"/>
    <property type="project" value="InterPro"/>
</dbReference>
<dbReference type="Pfam" id="PF01535">
    <property type="entry name" value="PPR"/>
    <property type="match status" value="3"/>
</dbReference>
<feature type="repeat" description="PPR" evidence="3">
    <location>
        <begin position="315"/>
        <end position="349"/>
    </location>
</feature>
<organism evidence="5 6">
    <name type="scientific">Morella rubra</name>
    <name type="common">Chinese bayberry</name>
    <dbReference type="NCBI Taxonomy" id="262757"/>
    <lineage>
        <taxon>Eukaryota</taxon>
        <taxon>Viridiplantae</taxon>
        <taxon>Streptophyta</taxon>
        <taxon>Embryophyta</taxon>
        <taxon>Tracheophyta</taxon>
        <taxon>Spermatophyta</taxon>
        <taxon>Magnoliopsida</taxon>
        <taxon>eudicotyledons</taxon>
        <taxon>Gunneridae</taxon>
        <taxon>Pentapetalae</taxon>
        <taxon>rosids</taxon>
        <taxon>fabids</taxon>
        <taxon>Fagales</taxon>
        <taxon>Myricaceae</taxon>
        <taxon>Morella</taxon>
    </lineage>
</organism>
<reference evidence="5 6" key="1">
    <citation type="journal article" date="2019" name="Plant Biotechnol. J.">
        <title>The red bayberry genome and genetic basis of sex determination.</title>
        <authorList>
            <person name="Jia H.M."/>
            <person name="Jia H.J."/>
            <person name="Cai Q.L."/>
            <person name="Wang Y."/>
            <person name="Zhao H.B."/>
            <person name="Yang W.F."/>
            <person name="Wang G.Y."/>
            <person name="Li Y.H."/>
            <person name="Zhan D.L."/>
            <person name="Shen Y.T."/>
            <person name="Niu Q.F."/>
            <person name="Chang L."/>
            <person name="Qiu J."/>
            <person name="Zhao L."/>
            <person name="Xie H.B."/>
            <person name="Fu W.Y."/>
            <person name="Jin J."/>
            <person name="Li X.W."/>
            <person name="Jiao Y."/>
            <person name="Zhou C.C."/>
            <person name="Tu T."/>
            <person name="Chai C.Y."/>
            <person name="Gao J.L."/>
            <person name="Fan L.J."/>
            <person name="van de Weg E."/>
            <person name="Wang J.Y."/>
            <person name="Gao Z.S."/>
        </authorList>
    </citation>
    <scope>NUCLEOTIDE SEQUENCE [LARGE SCALE GENOMIC DNA]</scope>
    <source>
        <tissue evidence="5">Leaves</tissue>
    </source>
</reference>
<dbReference type="Gene3D" id="1.25.40.10">
    <property type="entry name" value="Tetratricopeptide repeat domain"/>
    <property type="match status" value="4"/>
</dbReference>
<dbReference type="InterPro" id="IPR002885">
    <property type="entry name" value="PPR_rpt"/>
</dbReference>
<evidence type="ECO:0000313" key="6">
    <source>
        <dbReference type="Proteomes" id="UP000516437"/>
    </source>
</evidence>
<feature type="domain" description="DYW" evidence="4">
    <location>
        <begin position="530"/>
        <end position="623"/>
    </location>
</feature>
<keyword evidence="2" id="KW-0677">Repeat</keyword>
<accession>A0A6A1WSR5</accession>
<dbReference type="PANTHER" id="PTHR47926:SF436">
    <property type="entry name" value="PENTATRICOPEPTIDE REPEAT-CONTAINING PROTEIN ELI1, CHLOROPLASTIC-LIKE ISOFORM X2"/>
    <property type="match status" value="1"/>
</dbReference>
<dbReference type="OrthoDB" id="330671at2759"/>
<dbReference type="InterPro" id="IPR046849">
    <property type="entry name" value="E2_motif"/>
</dbReference>
<dbReference type="InterPro" id="IPR011990">
    <property type="entry name" value="TPR-like_helical_dom_sf"/>
</dbReference>
<dbReference type="GO" id="GO:0003723">
    <property type="term" value="F:RNA binding"/>
    <property type="evidence" value="ECO:0007669"/>
    <property type="project" value="InterPro"/>
</dbReference>
<keyword evidence="6" id="KW-1185">Reference proteome</keyword>
<dbReference type="InterPro" id="IPR046848">
    <property type="entry name" value="E_motif"/>
</dbReference>
<protein>
    <recommendedName>
        <fullName evidence="4">DYW domain-containing protein</fullName>
    </recommendedName>
</protein>
<evidence type="ECO:0000259" key="4">
    <source>
        <dbReference type="Pfam" id="PF14432"/>
    </source>
</evidence>
<dbReference type="Pfam" id="PF14432">
    <property type="entry name" value="DYW_deaminase"/>
    <property type="match status" value="1"/>
</dbReference>
<dbReference type="Pfam" id="PF13041">
    <property type="entry name" value="PPR_2"/>
    <property type="match status" value="2"/>
</dbReference>
<dbReference type="InterPro" id="IPR046960">
    <property type="entry name" value="PPR_At4g14850-like_plant"/>
</dbReference>
<dbReference type="FunFam" id="1.25.40.10:FF:000184">
    <property type="entry name" value="Pentatricopeptide repeat-containing protein, chloroplastic"/>
    <property type="match status" value="1"/>
</dbReference>
<feature type="repeat" description="PPR" evidence="3">
    <location>
        <begin position="212"/>
        <end position="246"/>
    </location>
</feature>
<sequence>MRRYYSTFKRPLVSDHKFNSFFDSCTSMEQTKQAHAQLITTGLILHPVPANKLLERVALSSFGSLSYAQKVFDQIPCPDLFLHNTMIKAHSLPSTSHNSFAVFRAVMRAFGLLPNQYTFVFVMKACGNGLGVLEGEQVRVHAISVGLDSNVFVMNATIGMYVNLGMVEEARKVFDWSVNRDIYSWNILVSGYVGMGDMDQAMEWFDKMPEHDVVSWSTIIAGYVQVGCFTEALNCFHKMLQTGLKPNQFTLVSALAACANLVALDQGRWIHVYFEKCEIKMNERLLASLIDMYAKCGQIEFASKVFCNEHGLRRKVWPWNALIGGFAMHGKSKEAIDTFEQMKIEKVSPNKVTFIALLNACSHGNMVDEGRRYFESMASSYGIEADIEHYGCMVDLLGRAGLLQEAEDVISSMPMAPDAAIWGALLGACRIHKDIKRGERIGKMIKELDPNHMGCHVLLSNIYSASGRWNEAKIQREKVELYGRRKIPGCSSIELNGVFHQFLVGDRSHPQTKQLYMFLDEMSRKLKIAGYLPELGEVLLDIDDEEDKETALSKHSEKLAIAFGLMNTPPGTPIRIVKNLRVCSDCHQATKFISKVYNREIIVRDRIRYHHFQYGICSCKDYW</sequence>
<evidence type="ECO:0000313" key="5">
    <source>
        <dbReference type="EMBL" id="KAB1227703.1"/>
    </source>
</evidence>
<proteinExistence type="inferred from homology"/>
<dbReference type="PROSITE" id="PS51375">
    <property type="entry name" value="PPR"/>
    <property type="match status" value="3"/>
</dbReference>
<dbReference type="SUPFAM" id="SSF48452">
    <property type="entry name" value="TPR-like"/>
    <property type="match status" value="1"/>
</dbReference>
<dbReference type="PANTHER" id="PTHR47926">
    <property type="entry name" value="PENTATRICOPEPTIDE REPEAT-CONTAINING PROTEIN"/>
    <property type="match status" value="1"/>
</dbReference>
<dbReference type="GO" id="GO:0009451">
    <property type="term" value="P:RNA modification"/>
    <property type="evidence" value="ECO:0007669"/>
    <property type="project" value="InterPro"/>
</dbReference>